<dbReference type="CDD" id="cd06171">
    <property type="entry name" value="Sigma70_r4"/>
    <property type="match status" value="1"/>
</dbReference>
<proteinExistence type="inferred from homology"/>
<dbReference type="OrthoDB" id="656273at2"/>
<dbReference type="GO" id="GO:0003677">
    <property type="term" value="F:DNA binding"/>
    <property type="evidence" value="ECO:0007669"/>
    <property type="project" value="InterPro"/>
</dbReference>
<dbReference type="GO" id="GO:0016987">
    <property type="term" value="F:sigma factor activity"/>
    <property type="evidence" value="ECO:0007669"/>
    <property type="project" value="UniProtKB-KW"/>
</dbReference>
<keyword evidence="3" id="KW-0731">Sigma factor</keyword>
<comment type="similarity">
    <text evidence="1">Belongs to the sigma-70 factor family. ECF subfamily.</text>
</comment>
<keyword evidence="2" id="KW-0805">Transcription regulation</keyword>
<dbReference type="InterPro" id="IPR014284">
    <property type="entry name" value="RNA_pol_sigma-70_dom"/>
</dbReference>
<dbReference type="InterPro" id="IPR007627">
    <property type="entry name" value="RNA_pol_sigma70_r2"/>
</dbReference>
<dbReference type="InterPro" id="IPR014327">
    <property type="entry name" value="RNA_pol_sigma70_bacteroid"/>
</dbReference>
<evidence type="ECO:0000256" key="3">
    <source>
        <dbReference type="ARBA" id="ARBA00023082"/>
    </source>
</evidence>
<dbReference type="InterPro" id="IPR013324">
    <property type="entry name" value="RNA_pol_sigma_r3/r4-like"/>
</dbReference>
<dbReference type="RefSeq" id="WP_105718062.1">
    <property type="nucleotide sequence ID" value="NZ_PVBQ01000015.1"/>
</dbReference>
<protein>
    <recommendedName>
        <fullName evidence="9">RNA polymerase sigma-70 factor</fullName>
    </recommendedName>
</protein>
<evidence type="ECO:0000259" key="5">
    <source>
        <dbReference type="Pfam" id="PF04542"/>
    </source>
</evidence>
<accession>A0A2S9J0M9</accession>
<dbReference type="Proteomes" id="UP000239711">
    <property type="component" value="Unassembled WGS sequence"/>
</dbReference>
<evidence type="ECO:0000259" key="6">
    <source>
        <dbReference type="Pfam" id="PF08281"/>
    </source>
</evidence>
<evidence type="ECO:0000256" key="2">
    <source>
        <dbReference type="ARBA" id="ARBA00023015"/>
    </source>
</evidence>
<name>A0A2S9J0M9_9SPHI</name>
<evidence type="ECO:0000313" key="7">
    <source>
        <dbReference type="EMBL" id="PRD46329.1"/>
    </source>
</evidence>
<dbReference type="InterPro" id="IPR013325">
    <property type="entry name" value="RNA_pol_sigma_r2"/>
</dbReference>
<dbReference type="InterPro" id="IPR036388">
    <property type="entry name" value="WH-like_DNA-bd_sf"/>
</dbReference>
<dbReference type="EMBL" id="PVBQ01000015">
    <property type="protein sequence ID" value="PRD46329.1"/>
    <property type="molecule type" value="Genomic_DNA"/>
</dbReference>
<evidence type="ECO:0000256" key="4">
    <source>
        <dbReference type="ARBA" id="ARBA00023163"/>
    </source>
</evidence>
<dbReference type="PANTHER" id="PTHR43133">
    <property type="entry name" value="RNA POLYMERASE ECF-TYPE SIGMA FACTO"/>
    <property type="match status" value="1"/>
</dbReference>
<feature type="domain" description="RNA polymerase sigma factor 70 region 4 type 2" evidence="6">
    <location>
        <begin position="123"/>
        <end position="173"/>
    </location>
</feature>
<organism evidence="7 8">
    <name type="scientific">Sphingobacterium haloxyli</name>
    <dbReference type="NCBI Taxonomy" id="2100533"/>
    <lineage>
        <taxon>Bacteria</taxon>
        <taxon>Pseudomonadati</taxon>
        <taxon>Bacteroidota</taxon>
        <taxon>Sphingobacteriia</taxon>
        <taxon>Sphingobacteriales</taxon>
        <taxon>Sphingobacteriaceae</taxon>
        <taxon>Sphingobacterium</taxon>
    </lineage>
</organism>
<evidence type="ECO:0000256" key="1">
    <source>
        <dbReference type="ARBA" id="ARBA00010641"/>
    </source>
</evidence>
<keyword evidence="4" id="KW-0804">Transcription</keyword>
<dbReference type="Pfam" id="PF04542">
    <property type="entry name" value="Sigma70_r2"/>
    <property type="match status" value="1"/>
</dbReference>
<gene>
    <name evidence="7" type="ORF">C5745_16235</name>
</gene>
<dbReference type="NCBIfam" id="TIGR02985">
    <property type="entry name" value="Sig70_bacteroi1"/>
    <property type="match status" value="1"/>
</dbReference>
<sequence>MHNRSQLKKKGANGLTDGSLEEVFHKLYDPLLYFATRYVPATEIAEEIVSDAFILFWKKKSDFSNYHQIRSFLYICTKNACLNHIRKSKNIHIIEESENIESILQDDTDLLAQIIRIELLELVNTKINHLPQKQREVFRLAYIEDLTHEEISTELQISVAAVYIHKSRALRFLKKNIKLDYFLLVYLFGHSSF</sequence>
<evidence type="ECO:0000313" key="8">
    <source>
        <dbReference type="Proteomes" id="UP000239711"/>
    </source>
</evidence>
<dbReference type="SUPFAM" id="SSF88946">
    <property type="entry name" value="Sigma2 domain of RNA polymerase sigma factors"/>
    <property type="match status" value="1"/>
</dbReference>
<dbReference type="PANTHER" id="PTHR43133:SF46">
    <property type="entry name" value="RNA POLYMERASE SIGMA-70 FACTOR ECF SUBFAMILY"/>
    <property type="match status" value="1"/>
</dbReference>
<evidence type="ECO:0008006" key="9">
    <source>
        <dbReference type="Google" id="ProtNLM"/>
    </source>
</evidence>
<feature type="domain" description="RNA polymerase sigma-70 region 2" evidence="5">
    <location>
        <begin position="24"/>
        <end position="89"/>
    </location>
</feature>
<reference evidence="7 8" key="1">
    <citation type="submission" date="2018-02" db="EMBL/GenBank/DDBJ databases">
        <title>The draft genome of Sphingobacterium sp. 5JN-11.</title>
        <authorList>
            <person name="Liu L."/>
            <person name="Li L."/>
            <person name="Liang L."/>
            <person name="Zhang X."/>
            <person name="Wang T."/>
        </authorList>
    </citation>
    <scope>NUCLEOTIDE SEQUENCE [LARGE SCALE GENOMIC DNA]</scope>
    <source>
        <strain evidence="7 8">5JN-11</strain>
    </source>
</reference>
<keyword evidence="8" id="KW-1185">Reference proteome</keyword>
<dbReference type="SUPFAM" id="SSF88659">
    <property type="entry name" value="Sigma3 and sigma4 domains of RNA polymerase sigma factors"/>
    <property type="match status" value="1"/>
</dbReference>
<dbReference type="InterPro" id="IPR013249">
    <property type="entry name" value="RNA_pol_sigma70_r4_t2"/>
</dbReference>
<dbReference type="Pfam" id="PF08281">
    <property type="entry name" value="Sigma70_r4_2"/>
    <property type="match status" value="1"/>
</dbReference>
<dbReference type="AlphaFoldDB" id="A0A2S9J0M9"/>
<comment type="caution">
    <text evidence="7">The sequence shown here is derived from an EMBL/GenBank/DDBJ whole genome shotgun (WGS) entry which is preliminary data.</text>
</comment>
<dbReference type="Gene3D" id="1.10.10.10">
    <property type="entry name" value="Winged helix-like DNA-binding domain superfamily/Winged helix DNA-binding domain"/>
    <property type="match status" value="1"/>
</dbReference>
<dbReference type="InterPro" id="IPR039425">
    <property type="entry name" value="RNA_pol_sigma-70-like"/>
</dbReference>
<dbReference type="Gene3D" id="1.10.1740.10">
    <property type="match status" value="1"/>
</dbReference>
<dbReference type="GO" id="GO:0006352">
    <property type="term" value="P:DNA-templated transcription initiation"/>
    <property type="evidence" value="ECO:0007669"/>
    <property type="project" value="InterPro"/>
</dbReference>
<dbReference type="NCBIfam" id="TIGR02937">
    <property type="entry name" value="sigma70-ECF"/>
    <property type="match status" value="1"/>
</dbReference>